<evidence type="ECO:0000313" key="2">
    <source>
        <dbReference type="EMBL" id="KAF1845919.1"/>
    </source>
</evidence>
<dbReference type="GeneID" id="63843849"/>
<accession>A0A9P4GIM8</accession>
<dbReference type="RefSeq" id="XP_040788482.1">
    <property type="nucleotide sequence ID" value="XM_040926598.1"/>
</dbReference>
<name>A0A9P4GIM8_9PLEO</name>
<evidence type="ECO:0000313" key="3">
    <source>
        <dbReference type="Proteomes" id="UP000800039"/>
    </source>
</evidence>
<feature type="compositionally biased region" description="Polar residues" evidence="1">
    <location>
        <begin position="1"/>
        <end position="11"/>
    </location>
</feature>
<keyword evidence="3" id="KW-1185">Reference proteome</keyword>
<proteinExistence type="predicted"/>
<dbReference type="AlphaFoldDB" id="A0A9P4GIM8"/>
<dbReference type="EMBL" id="ML976616">
    <property type="protein sequence ID" value="KAF1845919.1"/>
    <property type="molecule type" value="Genomic_DNA"/>
</dbReference>
<organism evidence="2 3">
    <name type="scientific">Cucurbitaria berberidis CBS 394.84</name>
    <dbReference type="NCBI Taxonomy" id="1168544"/>
    <lineage>
        <taxon>Eukaryota</taxon>
        <taxon>Fungi</taxon>
        <taxon>Dikarya</taxon>
        <taxon>Ascomycota</taxon>
        <taxon>Pezizomycotina</taxon>
        <taxon>Dothideomycetes</taxon>
        <taxon>Pleosporomycetidae</taxon>
        <taxon>Pleosporales</taxon>
        <taxon>Pleosporineae</taxon>
        <taxon>Cucurbitariaceae</taxon>
        <taxon>Cucurbitaria</taxon>
    </lineage>
</organism>
<feature type="region of interest" description="Disordered" evidence="1">
    <location>
        <begin position="1"/>
        <end position="22"/>
    </location>
</feature>
<comment type="caution">
    <text evidence="2">The sequence shown here is derived from an EMBL/GenBank/DDBJ whole genome shotgun (WGS) entry which is preliminary data.</text>
</comment>
<reference evidence="2" key="1">
    <citation type="submission" date="2020-01" db="EMBL/GenBank/DDBJ databases">
        <authorList>
            <consortium name="DOE Joint Genome Institute"/>
            <person name="Haridas S."/>
            <person name="Albert R."/>
            <person name="Binder M."/>
            <person name="Bloem J."/>
            <person name="Labutti K."/>
            <person name="Salamov A."/>
            <person name="Andreopoulos B."/>
            <person name="Baker S.E."/>
            <person name="Barry K."/>
            <person name="Bills G."/>
            <person name="Bluhm B.H."/>
            <person name="Cannon C."/>
            <person name="Castanera R."/>
            <person name="Culley D.E."/>
            <person name="Daum C."/>
            <person name="Ezra D."/>
            <person name="Gonzalez J.B."/>
            <person name="Henrissat B."/>
            <person name="Kuo A."/>
            <person name="Liang C."/>
            <person name="Lipzen A."/>
            <person name="Lutzoni F."/>
            <person name="Magnuson J."/>
            <person name="Mondo S."/>
            <person name="Nolan M."/>
            <person name="Ohm R."/>
            <person name="Pangilinan J."/>
            <person name="Park H.-J."/>
            <person name="Ramirez L."/>
            <person name="Alfaro M."/>
            <person name="Sun H."/>
            <person name="Tritt A."/>
            <person name="Yoshinaga Y."/>
            <person name="Zwiers L.-H."/>
            <person name="Turgeon B.G."/>
            <person name="Goodwin S.B."/>
            <person name="Spatafora J.W."/>
            <person name="Crous P.W."/>
            <person name="Grigoriev I.V."/>
        </authorList>
    </citation>
    <scope>NUCLEOTIDE SEQUENCE</scope>
    <source>
        <strain evidence="2">CBS 394.84</strain>
    </source>
</reference>
<sequence length="193" mass="20839">MVDYRTSSHTDATAPLHPPRALTSSTTATAMAMPRHAATLHRSMPRWAATTSKSLQKAKHHKPEKLLLGPPILLENCDGARQDEHPAGSGGAAPAIITSSTTKLIHAAFGTTRSRRDALNGDRILLSPACTSPAPLRNRVASIIDNHRPSSSLKSARQRERPRPLCGYRCSLTRACIPTSIFTEPQPTTWPSA</sequence>
<protein>
    <submittedName>
        <fullName evidence="2">Uncharacterized protein</fullName>
    </submittedName>
</protein>
<gene>
    <name evidence="2" type="ORF">K460DRAFT_117207</name>
</gene>
<evidence type="ECO:0000256" key="1">
    <source>
        <dbReference type="SAM" id="MobiDB-lite"/>
    </source>
</evidence>
<dbReference type="Proteomes" id="UP000800039">
    <property type="component" value="Unassembled WGS sequence"/>
</dbReference>